<reference evidence="3 4" key="1">
    <citation type="submission" date="2018-03" db="EMBL/GenBank/DDBJ databases">
        <title>Draft Genome Sequences of the Obligatory Marine Myxobacteria Enhygromyxa salina SWB007.</title>
        <authorList>
            <person name="Poehlein A."/>
            <person name="Moghaddam J.A."/>
            <person name="Harms H."/>
            <person name="Alanjari M."/>
            <person name="Koenig G.M."/>
            <person name="Daniel R."/>
            <person name="Schaeberle T.F."/>
        </authorList>
    </citation>
    <scope>NUCLEOTIDE SEQUENCE [LARGE SCALE GENOMIC DNA]</scope>
    <source>
        <strain evidence="3 4">SWB007</strain>
    </source>
</reference>
<feature type="transmembrane region" description="Helical" evidence="2">
    <location>
        <begin position="32"/>
        <end position="54"/>
    </location>
</feature>
<feature type="compositionally biased region" description="Polar residues" evidence="1">
    <location>
        <begin position="80"/>
        <end position="105"/>
    </location>
</feature>
<dbReference type="AlphaFoldDB" id="A0A2S9YTN7"/>
<name>A0A2S9YTN7_9BACT</name>
<protein>
    <submittedName>
        <fullName evidence="3">Uncharacterized protein</fullName>
    </submittedName>
</protein>
<comment type="caution">
    <text evidence="3">The sequence shown here is derived from an EMBL/GenBank/DDBJ whole genome shotgun (WGS) entry which is preliminary data.</text>
</comment>
<dbReference type="EMBL" id="PVNL01000041">
    <property type="protein sequence ID" value="PRQ08471.1"/>
    <property type="molecule type" value="Genomic_DNA"/>
</dbReference>
<keyword evidence="2" id="KW-0812">Transmembrane</keyword>
<organism evidence="3 4">
    <name type="scientific">Enhygromyxa salina</name>
    <dbReference type="NCBI Taxonomy" id="215803"/>
    <lineage>
        <taxon>Bacteria</taxon>
        <taxon>Pseudomonadati</taxon>
        <taxon>Myxococcota</taxon>
        <taxon>Polyangia</taxon>
        <taxon>Nannocystales</taxon>
        <taxon>Nannocystaceae</taxon>
        <taxon>Enhygromyxa</taxon>
    </lineage>
</organism>
<evidence type="ECO:0000313" key="3">
    <source>
        <dbReference type="EMBL" id="PRQ08471.1"/>
    </source>
</evidence>
<proteinExistence type="predicted"/>
<gene>
    <name evidence="3" type="ORF">ENSA7_17560</name>
</gene>
<evidence type="ECO:0000256" key="2">
    <source>
        <dbReference type="SAM" id="Phobius"/>
    </source>
</evidence>
<accession>A0A2S9YTN7</accession>
<dbReference type="RefSeq" id="WP_106088784.1">
    <property type="nucleotide sequence ID" value="NZ_PVNL01000041.1"/>
</dbReference>
<feature type="region of interest" description="Disordered" evidence="1">
    <location>
        <begin position="54"/>
        <end position="105"/>
    </location>
</feature>
<keyword evidence="2" id="KW-0472">Membrane</keyword>
<evidence type="ECO:0000313" key="4">
    <source>
        <dbReference type="Proteomes" id="UP000238823"/>
    </source>
</evidence>
<feature type="compositionally biased region" description="Basic residues" evidence="1">
    <location>
        <begin position="55"/>
        <end position="71"/>
    </location>
</feature>
<keyword evidence="2" id="KW-1133">Transmembrane helix</keyword>
<dbReference type="Proteomes" id="UP000238823">
    <property type="component" value="Unassembled WGS sequence"/>
</dbReference>
<sequence>MEIGPFLHVGLVILTILVVALAGSTRRLGFGLTLLLSIVLTPIGGFIVTMLSGARQRKPKRKPKPKRRWSWFRRAPAAEANQTQREPITNQAAAPPNQTTGLEVG</sequence>
<evidence type="ECO:0000256" key="1">
    <source>
        <dbReference type="SAM" id="MobiDB-lite"/>
    </source>
</evidence>